<evidence type="ECO:0008006" key="3">
    <source>
        <dbReference type="Google" id="ProtNLM"/>
    </source>
</evidence>
<evidence type="ECO:0000313" key="1">
    <source>
        <dbReference type="EMBL" id="SLN34093.1"/>
    </source>
</evidence>
<gene>
    <name evidence="1" type="ORF">PSJ8397_01665</name>
</gene>
<protein>
    <recommendedName>
        <fullName evidence="3">Translocase</fullName>
    </recommendedName>
</protein>
<keyword evidence="2" id="KW-1185">Reference proteome</keyword>
<dbReference type="RefSeq" id="WP_085864082.1">
    <property type="nucleotide sequence ID" value="NZ_FWFT01000002.1"/>
</dbReference>
<dbReference type="AlphaFoldDB" id="A0A1Y5S8Z5"/>
<sequence>MAQLKKIGMAAGTFSVALGIGFVMQNGDALASRFGTGETADVRPFTVEDETPVQVVQASLTSDVDLTSDAPTNAEIVAVASTNPMEEAAIADVAETDIADEAPALMEPDLVNQIAVTVPADMRVPDLGETPLQLASIERDPAPLLSELGVAETATVEVDCVPEMMAAPLAGAMVEIAVVAPCHTDASFTIHHQGMMFNAMTTETGTAKITVPALSATAVIIAAFDNGDGAVATAQVPDFAAFDRAVLQWQGAADVSLSAYEGGAAFGDANHIHGDNPGDMDRLTASEGGYLMRLGDATVENGLMAEVYTFPTGTVVGDMDVLLVAEAAITDQNCGNELSAQSIQVGPDGVASALDLTMVMPDCDAVGDFLILQNMFEDLTLAAR</sequence>
<proteinExistence type="predicted"/>
<evidence type="ECO:0000313" key="2">
    <source>
        <dbReference type="Proteomes" id="UP000193623"/>
    </source>
</evidence>
<dbReference type="OrthoDB" id="7956241at2"/>
<accession>A0A1Y5S8Z5</accession>
<dbReference type="Proteomes" id="UP000193623">
    <property type="component" value="Unassembled WGS sequence"/>
</dbReference>
<name>A0A1Y5S8Z5_9RHOB</name>
<dbReference type="EMBL" id="FWFT01000002">
    <property type="protein sequence ID" value="SLN34093.1"/>
    <property type="molecule type" value="Genomic_DNA"/>
</dbReference>
<reference evidence="1 2" key="1">
    <citation type="submission" date="2017-03" db="EMBL/GenBank/DDBJ databases">
        <authorList>
            <person name="Afonso C.L."/>
            <person name="Miller P.J."/>
            <person name="Scott M.A."/>
            <person name="Spackman E."/>
            <person name="Goraichik I."/>
            <person name="Dimitrov K.M."/>
            <person name="Suarez D.L."/>
            <person name="Swayne D.E."/>
        </authorList>
    </citation>
    <scope>NUCLEOTIDE SEQUENCE [LARGE SCALE GENOMIC DNA]</scope>
    <source>
        <strain evidence="1 2">CECT 8397</strain>
    </source>
</reference>
<organism evidence="1 2">
    <name type="scientific">Pseudooctadecabacter jejudonensis</name>
    <dbReference type="NCBI Taxonomy" id="1391910"/>
    <lineage>
        <taxon>Bacteria</taxon>
        <taxon>Pseudomonadati</taxon>
        <taxon>Pseudomonadota</taxon>
        <taxon>Alphaproteobacteria</taxon>
        <taxon>Rhodobacterales</taxon>
        <taxon>Paracoccaceae</taxon>
        <taxon>Pseudooctadecabacter</taxon>
    </lineage>
</organism>